<dbReference type="PROSITE" id="PS50297">
    <property type="entry name" value="ANK_REP_REGION"/>
    <property type="match status" value="3"/>
</dbReference>
<dbReference type="SUPFAM" id="SSF48403">
    <property type="entry name" value="Ankyrin repeat"/>
    <property type="match status" value="1"/>
</dbReference>
<dbReference type="Pfam" id="PF00023">
    <property type="entry name" value="Ank"/>
    <property type="match status" value="2"/>
</dbReference>
<evidence type="ECO:0000256" key="1">
    <source>
        <dbReference type="ARBA" id="ARBA00022737"/>
    </source>
</evidence>
<evidence type="ECO:0000313" key="4">
    <source>
        <dbReference type="EMBL" id="SVB57284.1"/>
    </source>
</evidence>
<dbReference type="PROSITE" id="PS50088">
    <property type="entry name" value="ANK_REPEAT"/>
    <property type="match status" value="3"/>
</dbReference>
<dbReference type="PANTHER" id="PTHR24171">
    <property type="entry name" value="ANKYRIN REPEAT DOMAIN-CONTAINING PROTEIN 39-RELATED"/>
    <property type="match status" value="1"/>
</dbReference>
<evidence type="ECO:0000256" key="2">
    <source>
        <dbReference type="ARBA" id="ARBA00023043"/>
    </source>
</evidence>
<dbReference type="Gene3D" id="1.25.40.20">
    <property type="entry name" value="Ankyrin repeat-containing domain"/>
    <property type="match status" value="2"/>
</dbReference>
<organism evidence="4">
    <name type="scientific">marine metagenome</name>
    <dbReference type="NCBI Taxonomy" id="408172"/>
    <lineage>
        <taxon>unclassified sequences</taxon>
        <taxon>metagenomes</taxon>
        <taxon>ecological metagenomes</taxon>
    </lineage>
</organism>
<proteinExistence type="predicted"/>
<protein>
    <submittedName>
        <fullName evidence="4">Uncharacterized protein</fullName>
    </submittedName>
</protein>
<dbReference type="Pfam" id="PF12796">
    <property type="entry name" value="Ank_2"/>
    <property type="match status" value="1"/>
</dbReference>
<feature type="region of interest" description="Disordered" evidence="3">
    <location>
        <begin position="133"/>
        <end position="155"/>
    </location>
</feature>
<accession>A0A382F4M7</accession>
<dbReference type="InterPro" id="IPR002110">
    <property type="entry name" value="Ankyrin_rpt"/>
</dbReference>
<feature type="region of interest" description="Disordered" evidence="3">
    <location>
        <begin position="287"/>
        <end position="325"/>
    </location>
</feature>
<keyword evidence="2" id="KW-0040">ANK repeat</keyword>
<gene>
    <name evidence="4" type="ORF">METZ01_LOCUS210138</name>
</gene>
<sequence length="375" mass="41455">DQELLKAIQYNKLGLVKRLHSEGASVNCRNEEGRSPLHLSVYSDWDRISHFLIDMGADLNAKGKFGGTPLHMAAFKGNLAIVQLMLKKGADLRSKDSNGNLPIHLAAMYGWADIVEVFVRAVAPERWSLPPLIPGKVEDDEPAEEATPKPTSGDEDIFPADIRSLIQARSTDGETPLHHAAVNCKTQAIDYLLRLGADPEAKDNEDTPPQLYQPGNVESYFKIPAYVRCMNCAESIKLDGEEQRIGVYFCPYCEQEVDHLNFGKQASAKGNGGAGLMDKFGGWFSSSEDKSSVSSPVKQPEPESEPEPSGGELEASTEEVLPEHESVEIEEKLVPETVNCAICRKSLKLDEEEQKRGIYFCPYCNREVDHIHDAD</sequence>
<keyword evidence="1" id="KW-0677">Repeat</keyword>
<reference evidence="4" key="1">
    <citation type="submission" date="2018-05" db="EMBL/GenBank/DDBJ databases">
        <authorList>
            <person name="Lanie J.A."/>
            <person name="Ng W.-L."/>
            <person name="Kazmierczak K.M."/>
            <person name="Andrzejewski T.M."/>
            <person name="Davidsen T.M."/>
            <person name="Wayne K.J."/>
            <person name="Tettelin H."/>
            <person name="Glass J.I."/>
            <person name="Rusch D."/>
            <person name="Podicherti R."/>
            <person name="Tsui H.-C.T."/>
            <person name="Winkler M.E."/>
        </authorList>
    </citation>
    <scope>NUCLEOTIDE SEQUENCE</scope>
</reference>
<dbReference type="EMBL" id="UINC01047696">
    <property type="protein sequence ID" value="SVB57284.1"/>
    <property type="molecule type" value="Genomic_DNA"/>
</dbReference>
<feature type="non-terminal residue" evidence="4">
    <location>
        <position position="1"/>
    </location>
</feature>
<dbReference type="InterPro" id="IPR036770">
    <property type="entry name" value="Ankyrin_rpt-contain_sf"/>
</dbReference>
<dbReference type="AlphaFoldDB" id="A0A382F4M7"/>
<dbReference type="PRINTS" id="PR01415">
    <property type="entry name" value="ANKYRIN"/>
</dbReference>
<name>A0A382F4M7_9ZZZZ</name>
<dbReference type="PANTHER" id="PTHR24171:SF9">
    <property type="entry name" value="ANKYRIN REPEAT DOMAIN-CONTAINING PROTEIN 39"/>
    <property type="match status" value="1"/>
</dbReference>
<evidence type="ECO:0000256" key="3">
    <source>
        <dbReference type="SAM" id="MobiDB-lite"/>
    </source>
</evidence>
<dbReference type="SMART" id="SM00248">
    <property type="entry name" value="ANK"/>
    <property type="match status" value="4"/>
</dbReference>